<dbReference type="InterPro" id="IPR050213">
    <property type="entry name" value="GST_superfamily"/>
</dbReference>
<dbReference type="SFLD" id="SFLDG01205">
    <property type="entry name" value="AMPS.1"/>
    <property type="match status" value="1"/>
</dbReference>
<dbReference type="Pfam" id="PF02798">
    <property type="entry name" value="GST_N"/>
    <property type="match status" value="1"/>
</dbReference>
<dbReference type="Gene3D" id="1.20.1050.10">
    <property type="match status" value="1"/>
</dbReference>
<evidence type="ECO:0000256" key="1">
    <source>
        <dbReference type="ARBA" id="ARBA00012452"/>
    </source>
</evidence>
<dbReference type="InterPro" id="IPR004045">
    <property type="entry name" value="Glutathione_S-Trfase_N"/>
</dbReference>
<evidence type="ECO:0000256" key="5">
    <source>
        <dbReference type="ARBA" id="ARBA00078118"/>
    </source>
</evidence>
<name>A0AAE9F454_CAEBR</name>
<evidence type="ECO:0000256" key="2">
    <source>
        <dbReference type="ARBA" id="ARBA00022679"/>
    </source>
</evidence>
<dbReference type="EMBL" id="CP092624">
    <property type="protein sequence ID" value="UMM33706.1"/>
    <property type="molecule type" value="Genomic_DNA"/>
</dbReference>
<reference evidence="8 9" key="1">
    <citation type="submission" date="2022-04" db="EMBL/GenBank/DDBJ databases">
        <title>Chromosome-level reference genomes for two strains of Caenorhabditis briggsae: an improved platform for comparative genomics.</title>
        <authorList>
            <person name="Stevens L."/>
            <person name="Andersen E."/>
        </authorList>
    </citation>
    <scope>NUCLEOTIDE SEQUENCE [LARGE SCALE GENOMIC DNA]</scope>
    <source>
        <strain evidence="8">VX34</strain>
        <tissue evidence="8">Whole-organism</tissue>
    </source>
</reference>
<dbReference type="FunFam" id="1.20.1050.10:FF:000031">
    <property type="entry name" value="Glutathione S-Transferase"/>
    <property type="match status" value="1"/>
</dbReference>
<dbReference type="CDD" id="cd03192">
    <property type="entry name" value="GST_C_Sigma_like"/>
    <property type="match status" value="1"/>
</dbReference>
<dbReference type="PANTHER" id="PTHR11571:SF8">
    <property type="entry name" value="GLUTATHIONE S-TRANSFERASE-RELATED"/>
    <property type="match status" value="1"/>
</dbReference>
<accession>A0AAE9F454</accession>
<comment type="catalytic activity">
    <reaction evidence="4">
        <text>RX + glutathione = an S-substituted glutathione + a halide anion + H(+)</text>
        <dbReference type="Rhea" id="RHEA:16437"/>
        <dbReference type="ChEBI" id="CHEBI:15378"/>
        <dbReference type="ChEBI" id="CHEBI:16042"/>
        <dbReference type="ChEBI" id="CHEBI:17792"/>
        <dbReference type="ChEBI" id="CHEBI:57925"/>
        <dbReference type="ChEBI" id="CHEBI:90779"/>
        <dbReference type="EC" id="2.5.1.18"/>
    </reaction>
</comment>
<dbReference type="PANTHER" id="PTHR11571">
    <property type="entry name" value="GLUTATHIONE S-TRANSFERASE"/>
    <property type="match status" value="1"/>
</dbReference>
<feature type="domain" description="GST C-terminal" evidence="7">
    <location>
        <begin position="83"/>
        <end position="209"/>
    </location>
</feature>
<dbReference type="InterPro" id="IPR036282">
    <property type="entry name" value="Glutathione-S-Trfase_C_sf"/>
</dbReference>
<dbReference type="GO" id="GO:0004364">
    <property type="term" value="F:glutathione transferase activity"/>
    <property type="evidence" value="ECO:0007669"/>
    <property type="project" value="UniProtKB-EC"/>
</dbReference>
<sequence>MPTYKLTYFNARGYAEPARMLFHLAGVPFEDYRMTHGDGTWEKIKGSTPIGKVPVLSVDGFDIPQSLAIIRYLANKFGYAGKTLEEKAWADAVVDQYKDFQFAFIQYVNAKSAGRPDEEVERIRTEVYLPYKELYFDFLNRLLEKSKSGFLVGDSLTFADLVVVENLFSLGKNQHFVAAEHPKLLALKEKIYGIPAIKQYVESRPDTQF</sequence>
<keyword evidence="2" id="KW-0808">Transferase</keyword>
<dbReference type="SFLD" id="SFLDG00363">
    <property type="entry name" value="AMPS_(cytGST):_Alpha-__Mu-__Pi"/>
    <property type="match status" value="1"/>
</dbReference>
<dbReference type="FunFam" id="3.40.30.10:FF:000189">
    <property type="entry name" value="Glutathione S-Transferase"/>
    <property type="match status" value="1"/>
</dbReference>
<dbReference type="Proteomes" id="UP000829354">
    <property type="component" value="Chromosome V"/>
</dbReference>
<evidence type="ECO:0000256" key="3">
    <source>
        <dbReference type="ARBA" id="ARBA00038317"/>
    </source>
</evidence>
<proteinExistence type="inferred from homology"/>
<dbReference type="Gene3D" id="3.40.30.10">
    <property type="entry name" value="Glutaredoxin"/>
    <property type="match status" value="1"/>
</dbReference>
<dbReference type="PROSITE" id="PS50404">
    <property type="entry name" value="GST_NTER"/>
    <property type="match status" value="1"/>
</dbReference>
<comment type="similarity">
    <text evidence="3">Belongs to the GST superfamily. Sigma family.</text>
</comment>
<dbReference type="InterPro" id="IPR010987">
    <property type="entry name" value="Glutathione-S-Trfase_C-like"/>
</dbReference>
<evidence type="ECO:0000259" key="6">
    <source>
        <dbReference type="PROSITE" id="PS50404"/>
    </source>
</evidence>
<feature type="domain" description="GST N-terminal" evidence="6">
    <location>
        <begin position="2"/>
        <end position="81"/>
    </location>
</feature>
<dbReference type="AlphaFoldDB" id="A0AAE9F454"/>
<evidence type="ECO:0000259" key="7">
    <source>
        <dbReference type="PROSITE" id="PS50405"/>
    </source>
</evidence>
<dbReference type="SUPFAM" id="SSF47616">
    <property type="entry name" value="GST C-terminal domain-like"/>
    <property type="match status" value="1"/>
</dbReference>
<evidence type="ECO:0000313" key="9">
    <source>
        <dbReference type="Proteomes" id="UP000829354"/>
    </source>
</evidence>
<dbReference type="InterPro" id="IPR040079">
    <property type="entry name" value="Glutathione_S-Trfase"/>
</dbReference>
<dbReference type="CDD" id="cd03039">
    <property type="entry name" value="GST_N_Sigma_like"/>
    <property type="match status" value="1"/>
</dbReference>
<dbReference type="Pfam" id="PF14497">
    <property type="entry name" value="GST_C_3"/>
    <property type="match status" value="1"/>
</dbReference>
<organism evidence="8 9">
    <name type="scientific">Caenorhabditis briggsae</name>
    <dbReference type="NCBI Taxonomy" id="6238"/>
    <lineage>
        <taxon>Eukaryota</taxon>
        <taxon>Metazoa</taxon>
        <taxon>Ecdysozoa</taxon>
        <taxon>Nematoda</taxon>
        <taxon>Chromadorea</taxon>
        <taxon>Rhabditida</taxon>
        <taxon>Rhabditina</taxon>
        <taxon>Rhabditomorpha</taxon>
        <taxon>Rhabditoidea</taxon>
        <taxon>Rhabditidae</taxon>
        <taxon>Peloderinae</taxon>
        <taxon>Caenorhabditis</taxon>
    </lineage>
</organism>
<keyword evidence="9" id="KW-1185">Reference proteome</keyword>
<evidence type="ECO:0000313" key="8">
    <source>
        <dbReference type="EMBL" id="UMM33706.1"/>
    </source>
</evidence>
<evidence type="ECO:0000256" key="4">
    <source>
        <dbReference type="ARBA" id="ARBA00047960"/>
    </source>
</evidence>
<protein>
    <recommendedName>
        <fullName evidence="1">glutathione transferase</fullName>
        <ecNumber evidence="1">2.5.1.18</ecNumber>
    </recommendedName>
    <alternativeName>
        <fullName evidence="5">GST class-sigma</fullName>
    </alternativeName>
</protein>
<dbReference type="InterPro" id="IPR004046">
    <property type="entry name" value="GST_C"/>
</dbReference>
<gene>
    <name evidence="8" type="ORF">L5515_007082</name>
</gene>
<dbReference type="SFLD" id="SFLDS00019">
    <property type="entry name" value="Glutathione_Transferase_(cytos"/>
    <property type="match status" value="1"/>
</dbReference>
<dbReference type="InterPro" id="IPR036249">
    <property type="entry name" value="Thioredoxin-like_sf"/>
</dbReference>
<dbReference type="PROSITE" id="PS50405">
    <property type="entry name" value="GST_CTER"/>
    <property type="match status" value="1"/>
</dbReference>
<dbReference type="SUPFAM" id="SSF52833">
    <property type="entry name" value="Thioredoxin-like"/>
    <property type="match status" value="1"/>
</dbReference>
<dbReference type="GO" id="GO:0005737">
    <property type="term" value="C:cytoplasm"/>
    <property type="evidence" value="ECO:0007669"/>
    <property type="project" value="UniProtKB-ARBA"/>
</dbReference>
<dbReference type="EC" id="2.5.1.18" evidence="1"/>